<name>A0A7S3MA81_9STRA</name>
<proteinExistence type="predicted"/>
<dbReference type="AlphaFoldDB" id="A0A7S3MA81"/>
<evidence type="ECO:0000256" key="1">
    <source>
        <dbReference type="SAM" id="MobiDB-lite"/>
    </source>
</evidence>
<organism evidence="2">
    <name type="scientific">Spumella elongata</name>
    <dbReference type="NCBI Taxonomy" id="89044"/>
    <lineage>
        <taxon>Eukaryota</taxon>
        <taxon>Sar</taxon>
        <taxon>Stramenopiles</taxon>
        <taxon>Ochrophyta</taxon>
        <taxon>Chrysophyceae</taxon>
        <taxon>Chromulinales</taxon>
        <taxon>Chromulinaceae</taxon>
        <taxon>Spumella</taxon>
    </lineage>
</organism>
<evidence type="ECO:0000313" key="2">
    <source>
        <dbReference type="EMBL" id="CAE0291007.1"/>
    </source>
</evidence>
<reference evidence="2" key="1">
    <citation type="submission" date="2021-01" db="EMBL/GenBank/DDBJ databases">
        <authorList>
            <person name="Corre E."/>
            <person name="Pelletier E."/>
            <person name="Niang G."/>
            <person name="Scheremetjew M."/>
            <person name="Finn R."/>
            <person name="Kale V."/>
            <person name="Holt S."/>
            <person name="Cochrane G."/>
            <person name="Meng A."/>
            <person name="Brown T."/>
            <person name="Cohen L."/>
        </authorList>
    </citation>
    <scope>NUCLEOTIDE SEQUENCE</scope>
    <source>
        <strain evidence="2">CCAP 955/1</strain>
    </source>
</reference>
<sequence length="290" mass="34657">MAKEARERDEERKQKVEEARRKTEALLKAQEDEAELVRIKMNEREQRIMSQLEQKKELKREEVASQREAAKKRIDEALEKHHQLHQNKKDQFALRQAAAQKRAKDHATEERARLKKQADDRDKRNKQRLNRLVEAFKGRAEHRKSIVDRREEKEKFYGTIKSAREEEIALMKFTSDLRLRDKLDNVERVSRMNEFKRLQILQNIALQDTKYEDIQEQRAEMLRKHAEEAKNSLIRKHEISDAMDRMRMTNDFTLLDKLFASKKKKGEKKDLGKTTDDIEVVDEARLNQTI</sequence>
<accession>A0A7S3MA81</accession>
<feature type="compositionally biased region" description="Basic and acidic residues" evidence="1">
    <location>
        <begin position="57"/>
        <end position="92"/>
    </location>
</feature>
<dbReference type="EMBL" id="HBIC01038757">
    <property type="protein sequence ID" value="CAE0291007.1"/>
    <property type="molecule type" value="Transcribed_RNA"/>
</dbReference>
<feature type="compositionally biased region" description="Basic and acidic residues" evidence="1">
    <location>
        <begin position="105"/>
        <end position="123"/>
    </location>
</feature>
<gene>
    <name evidence="2" type="ORF">SELO1098_LOCUS19852</name>
</gene>
<feature type="region of interest" description="Disordered" evidence="1">
    <location>
        <begin position="1"/>
        <end position="21"/>
    </location>
</feature>
<dbReference type="PANTHER" id="PTHR38019:SF1">
    <property type="entry name" value="N-ACETYLTRANSFERASE DOMAIN-CONTAINING PROTEIN"/>
    <property type="match status" value="1"/>
</dbReference>
<dbReference type="PANTHER" id="PTHR38019">
    <property type="entry name" value="KDA ANTIGEN P200, PUTATIVE-RELATED"/>
    <property type="match status" value="1"/>
</dbReference>
<feature type="region of interest" description="Disordered" evidence="1">
    <location>
        <begin position="57"/>
        <end position="128"/>
    </location>
</feature>
<protein>
    <submittedName>
        <fullName evidence="2">Uncharacterized protein</fullName>
    </submittedName>
</protein>